<dbReference type="GO" id="GO:0005774">
    <property type="term" value="C:vacuolar membrane"/>
    <property type="evidence" value="ECO:0007669"/>
    <property type="project" value="UniProtKB-SubCell"/>
</dbReference>
<dbReference type="CDD" id="cd14480">
    <property type="entry name" value="SPX_VTC2_like"/>
    <property type="match status" value="1"/>
</dbReference>
<gene>
    <name evidence="9" type="ORF">K450DRAFT_303389</name>
</gene>
<dbReference type="InterPro" id="IPR018966">
    <property type="entry name" value="VTC_domain"/>
</dbReference>
<keyword evidence="10" id="KW-1185">Reference proteome</keyword>
<evidence type="ECO:0000256" key="1">
    <source>
        <dbReference type="ARBA" id="ARBA00004128"/>
    </source>
</evidence>
<dbReference type="PANTHER" id="PTHR46140:SF1">
    <property type="entry name" value="VACUOLAR TRANSPORTER CHAPERONE COMPLEX SUBUNIT 4-RELATED"/>
    <property type="match status" value="1"/>
</dbReference>
<dbReference type="InterPro" id="IPR042267">
    <property type="entry name" value="VTC_sf"/>
</dbReference>
<dbReference type="Gene3D" id="3.20.100.30">
    <property type="entry name" value="VTC, catalytic tunnel domain"/>
    <property type="match status" value="1"/>
</dbReference>
<evidence type="ECO:0000313" key="10">
    <source>
        <dbReference type="Proteomes" id="UP001206595"/>
    </source>
</evidence>
<reference evidence="9" key="1">
    <citation type="submission" date="2021-06" db="EMBL/GenBank/DDBJ databases">
        <authorList>
            <consortium name="DOE Joint Genome Institute"/>
            <person name="Mondo S.J."/>
            <person name="Amses K.R."/>
            <person name="Simmons D.R."/>
            <person name="Longcore J.E."/>
            <person name="Seto K."/>
            <person name="Alves G.H."/>
            <person name="Bonds A.E."/>
            <person name="Quandt C.A."/>
            <person name="Davis W.J."/>
            <person name="Chang Y."/>
            <person name="Letcher P.M."/>
            <person name="Powell M.J."/>
            <person name="Kuo A."/>
            <person name="Labutti K."/>
            <person name="Pangilinan J."/>
            <person name="Andreopoulos W."/>
            <person name="Tritt A."/>
            <person name="Riley R."/>
            <person name="Hundley H."/>
            <person name="Johnson J."/>
            <person name="Lipzen A."/>
            <person name="Barry K."/>
            <person name="Berbee M.L."/>
            <person name="Buchler N.E."/>
            <person name="Grigoriev I.V."/>
            <person name="Spatafora J.W."/>
            <person name="Stajich J.E."/>
            <person name="James T.Y."/>
        </authorList>
    </citation>
    <scope>NUCLEOTIDE SEQUENCE</scope>
    <source>
        <strain evidence="9">AG</strain>
    </source>
</reference>
<evidence type="ECO:0000256" key="3">
    <source>
        <dbReference type="ARBA" id="ARBA00022692"/>
    </source>
</evidence>
<feature type="transmembrane region" description="Helical" evidence="7">
    <location>
        <begin position="644"/>
        <end position="665"/>
    </location>
</feature>
<dbReference type="AlphaFoldDB" id="A0AAD5E1R9"/>
<keyword evidence="4 7" id="KW-1133">Transmembrane helix</keyword>
<dbReference type="EMBL" id="MU620974">
    <property type="protein sequence ID" value="KAI8575648.1"/>
    <property type="molecule type" value="Genomic_DNA"/>
</dbReference>
<dbReference type="Proteomes" id="UP001206595">
    <property type="component" value="Unassembled WGS sequence"/>
</dbReference>
<keyword evidence="2" id="KW-0926">Vacuole</keyword>
<evidence type="ECO:0000313" key="9">
    <source>
        <dbReference type="EMBL" id="KAI8575648.1"/>
    </source>
</evidence>
<feature type="domain" description="SPX" evidence="8">
    <location>
        <begin position="1"/>
        <end position="140"/>
    </location>
</feature>
<sequence>MKFGEHLRKQRLPQWRFFYLDYDGLKSTLKKTTEEWADKDDQLFIDRLVIELDKVHSFYALKLGETQRRIRSCQRRIQTLSMSQHPALSEYLSIQNEITDITSEVQELFWYTRLNYSGFIKIVKKHDRYADHVPKLRGHFLTLLHHRSFYKAEAFSQLTTELAKLYDSARVSGHQPFNDFSTITPPNVITPIVRQHQPLVYKNTKYWVHPDNIMDVKTHILKYMPLISQNASSSPQTTGGPPSTPPSLITDSVIAHATEERCSDELISSVYLDDQYFSSYMSRVQFSADQRTIRLRWYGNDTRNVHVERKSYNYINQEPVEGLPASQEQSEESSTKDRHTLKAKAVTEWLRGDWSVSEKLQKAQLKKQSSGLDWVMEDDDDMEIERLRSIAQDIQDIVVGDQLRPVVRTVFRRTVFQSPDENVRISMDTDFVMAREFGWNHPESPMADPWRRDDLTAQTADEDQYLDIPNEPAHPDDYHRFRYAILEVKLRTPQYPTTMCIGDNDEPDCVKTLVRARMMEPIPHFSKYVHAVSVLWDSKVPLLPFWLPQLQEGVYCPTGIRLHRAYHSTAESCDTGMDSQDRNPPLQPDFSFQLQAPPSRPMNQSLHIASSVPSITNETTPLLTLSDNEAQTSRPTIAHSVRRLVQAVYPVILLILITAIALAIAEIEDRMLANVLGVLVAAMALAGFCLWMFVFKTSLTQTTRAM</sequence>
<keyword evidence="5 7" id="KW-0472">Membrane</keyword>
<reference evidence="9" key="2">
    <citation type="journal article" date="2022" name="Proc. Natl. Acad. Sci. U.S.A.">
        <title>Diploid-dominant life cycles characterize the early evolution of Fungi.</title>
        <authorList>
            <person name="Amses K.R."/>
            <person name="Simmons D.R."/>
            <person name="Longcore J.E."/>
            <person name="Mondo S.J."/>
            <person name="Seto K."/>
            <person name="Jeronimo G.H."/>
            <person name="Bonds A.E."/>
            <person name="Quandt C.A."/>
            <person name="Davis W.J."/>
            <person name="Chang Y."/>
            <person name="Federici B.A."/>
            <person name="Kuo A."/>
            <person name="LaButti K."/>
            <person name="Pangilinan J."/>
            <person name="Andreopoulos W."/>
            <person name="Tritt A."/>
            <person name="Riley R."/>
            <person name="Hundley H."/>
            <person name="Johnson J."/>
            <person name="Lipzen A."/>
            <person name="Barry K."/>
            <person name="Lang B.F."/>
            <person name="Cuomo C.A."/>
            <person name="Buchler N.E."/>
            <person name="Grigoriev I.V."/>
            <person name="Spatafora J.W."/>
            <person name="Stajich J.E."/>
            <person name="James T.Y."/>
        </authorList>
    </citation>
    <scope>NUCLEOTIDE SEQUENCE</scope>
    <source>
        <strain evidence="9">AG</strain>
    </source>
</reference>
<evidence type="ECO:0000259" key="8">
    <source>
        <dbReference type="PROSITE" id="PS51382"/>
    </source>
</evidence>
<dbReference type="RefSeq" id="XP_051440652.1">
    <property type="nucleotide sequence ID" value="XM_051593790.1"/>
</dbReference>
<organism evidence="9 10">
    <name type="scientific">Umbelopsis ramanniana AG</name>
    <dbReference type="NCBI Taxonomy" id="1314678"/>
    <lineage>
        <taxon>Eukaryota</taxon>
        <taxon>Fungi</taxon>
        <taxon>Fungi incertae sedis</taxon>
        <taxon>Mucoromycota</taxon>
        <taxon>Mucoromycotina</taxon>
        <taxon>Umbelopsidomycetes</taxon>
        <taxon>Umbelopsidales</taxon>
        <taxon>Umbelopsidaceae</taxon>
        <taxon>Umbelopsis</taxon>
    </lineage>
</organism>
<proteinExistence type="predicted"/>
<feature type="region of interest" description="Disordered" evidence="6">
    <location>
        <begin position="319"/>
        <end position="339"/>
    </location>
</feature>
<dbReference type="Pfam" id="PF09359">
    <property type="entry name" value="VTC"/>
    <property type="match status" value="1"/>
</dbReference>
<dbReference type="PANTHER" id="PTHR46140">
    <property type="entry name" value="VACUOLAR TRANSPORTER CHAPERONE 1-RELATED"/>
    <property type="match status" value="1"/>
</dbReference>
<protein>
    <recommendedName>
        <fullName evidence="8">SPX domain-containing protein</fullName>
    </recommendedName>
</protein>
<accession>A0AAD5E1R9</accession>
<name>A0AAD5E1R9_UMBRA</name>
<evidence type="ECO:0000256" key="2">
    <source>
        <dbReference type="ARBA" id="ARBA00022554"/>
    </source>
</evidence>
<dbReference type="InterPro" id="IPR051572">
    <property type="entry name" value="VTC_Complex_Subunit"/>
</dbReference>
<evidence type="ECO:0000256" key="6">
    <source>
        <dbReference type="SAM" id="MobiDB-lite"/>
    </source>
</evidence>
<keyword evidence="3 7" id="KW-0812">Transmembrane</keyword>
<dbReference type="PROSITE" id="PS51382">
    <property type="entry name" value="SPX"/>
    <property type="match status" value="1"/>
</dbReference>
<comment type="subcellular location">
    <subcellularLocation>
        <location evidence="1">Vacuole membrane</location>
        <topology evidence="1">Multi-pass membrane protein</topology>
    </subcellularLocation>
</comment>
<evidence type="ECO:0000256" key="4">
    <source>
        <dbReference type="ARBA" id="ARBA00022989"/>
    </source>
</evidence>
<evidence type="ECO:0000256" key="7">
    <source>
        <dbReference type="SAM" id="Phobius"/>
    </source>
</evidence>
<dbReference type="GeneID" id="75919132"/>
<dbReference type="InterPro" id="IPR004331">
    <property type="entry name" value="SPX_dom"/>
</dbReference>
<dbReference type="GO" id="GO:0006799">
    <property type="term" value="P:polyphosphate biosynthetic process"/>
    <property type="evidence" value="ECO:0007669"/>
    <property type="project" value="UniProtKB-ARBA"/>
</dbReference>
<comment type="caution">
    <text evidence="9">The sequence shown here is derived from an EMBL/GenBank/DDBJ whole genome shotgun (WGS) entry which is preliminary data.</text>
</comment>
<feature type="transmembrane region" description="Helical" evidence="7">
    <location>
        <begin position="671"/>
        <end position="694"/>
    </location>
</feature>
<evidence type="ECO:0000256" key="5">
    <source>
        <dbReference type="ARBA" id="ARBA00023136"/>
    </source>
</evidence>